<comment type="similarity">
    <text evidence="1">Belongs to the bacterial ribosomal protein bS21 family.</text>
</comment>
<dbReference type="GO" id="GO:0005840">
    <property type="term" value="C:ribosome"/>
    <property type="evidence" value="ECO:0007669"/>
    <property type="project" value="UniProtKB-KW"/>
</dbReference>
<proteinExistence type="inferred from homology"/>
<evidence type="ECO:0008006" key="6">
    <source>
        <dbReference type="Google" id="ProtNLM"/>
    </source>
</evidence>
<sequence>MNHFSRALTPGFSFCRAAVLPAAAAKGHQTQWIRGIRVKVIDGNLEQALNIMERKMKASGMERLIKRQTDHHIKNSEKRILARKNLELRIRSEELARKLRTILVRKIRDAKISYFYSEGVFEDISCIAKGACNGIIQLEEYKCIEEGFYN</sequence>
<dbReference type="GO" id="GO:1990904">
    <property type="term" value="C:ribonucleoprotein complex"/>
    <property type="evidence" value="ECO:0007669"/>
    <property type="project" value="UniProtKB-KW"/>
</dbReference>
<accession>A0A835UT29</accession>
<dbReference type="Proteomes" id="UP000636800">
    <property type="component" value="Unassembled WGS sequence"/>
</dbReference>
<evidence type="ECO:0000313" key="5">
    <source>
        <dbReference type="Proteomes" id="UP000636800"/>
    </source>
</evidence>
<name>A0A835UT29_VANPL</name>
<dbReference type="GO" id="GO:0006412">
    <property type="term" value="P:translation"/>
    <property type="evidence" value="ECO:0007669"/>
    <property type="project" value="InterPro"/>
</dbReference>
<keyword evidence="2" id="KW-0689">Ribosomal protein</keyword>
<dbReference type="OrthoDB" id="416253at2759"/>
<dbReference type="PANTHER" id="PTHR37228:SF1">
    <property type="entry name" value="RIBOSOMAL PROTEIN S21 FAMILY PROTEIN"/>
    <property type="match status" value="1"/>
</dbReference>
<keyword evidence="5" id="KW-1185">Reference proteome</keyword>
<gene>
    <name evidence="4" type="ORF">HPP92_017381</name>
</gene>
<dbReference type="PANTHER" id="PTHR37228">
    <property type="entry name" value="RIBOSOMAL PROTEIN S21 FAMILY PROTEIN"/>
    <property type="match status" value="1"/>
</dbReference>
<dbReference type="EMBL" id="JADCNL010000008">
    <property type="protein sequence ID" value="KAG0470681.1"/>
    <property type="molecule type" value="Genomic_DNA"/>
</dbReference>
<evidence type="ECO:0000313" key="4">
    <source>
        <dbReference type="EMBL" id="KAG0470681.1"/>
    </source>
</evidence>
<dbReference type="AlphaFoldDB" id="A0A835UT29"/>
<evidence type="ECO:0000256" key="3">
    <source>
        <dbReference type="ARBA" id="ARBA00023274"/>
    </source>
</evidence>
<dbReference type="Pfam" id="PF01165">
    <property type="entry name" value="Ribosomal_S21"/>
    <property type="match status" value="1"/>
</dbReference>
<organism evidence="4 5">
    <name type="scientific">Vanilla planifolia</name>
    <name type="common">Vanilla</name>
    <dbReference type="NCBI Taxonomy" id="51239"/>
    <lineage>
        <taxon>Eukaryota</taxon>
        <taxon>Viridiplantae</taxon>
        <taxon>Streptophyta</taxon>
        <taxon>Embryophyta</taxon>
        <taxon>Tracheophyta</taxon>
        <taxon>Spermatophyta</taxon>
        <taxon>Magnoliopsida</taxon>
        <taxon>Liliopsida</taxon>
        <taxon>Asparagales</taxon>
        <taxon>Orchidaceae</taxon>
        <taxon>Vanilloideae</taxon>
        <taxon>Vanilleae</taxon>
        <taxon>Vanilla</taxon>
    </lineage>
</organism>
<reference evidence="4 5" key="1">
    <citation type="journal article" date="2020" name="Nat. Food">
        <title>A phased Vanilla planifolia genome enables genetic improvement of flavour and production.</title>
        <authorList>
            <person name="Hasing T."/>
            <person name="Tang H."/>
            <person name="Brym M."/>
            <person name="Khazi F."/>
            <person name="Huang T."/>
            <person name="Chambers A.H."/>
        </authorList>
    </citation>
    <scope>NUCLEOTIDE SEQUENCE [LARGE SCALE GENOMIC DNA]</scope>
    <source>
        <tissue evidence="4">Leaf</tissue>
    </source>
</reference>
<protein>
    <recommendedName>
        <fullName evidence="6">Ribosomal protein S21</fullName>
    </recommendedName>
</protein>
<keyword evidence="3" id="KW-0687">Ribonucleoprotein</keyword>
<comment type="caution">
    <text evidence="4">The sequence shown here is derived from an EMBL/GenBank/DDBJ whole genome shotgun (WGS) entry which is preliminary data.</text>
</comment>
<evidence type="ECO:0000256" key="2">
    <source>
        <dbReference type="ARBA" id="ARBA00022980"/>
    </source>
</evidence>
<dbReference type="InterPro" id="IPR001911">
    <property type="entry name" value="Ribosomal_bS21"/>
</dbReference>
<evidence type="ECO:0000256" key="1">
    <source>
        <dbReference type="ARBA" id="ARBA00006640"/>
    </source>
</evidence>
<dbReference type="GO" id="GO:0003735">
    <property type="term" value="F:structural constituent of ribosome"/>
    <property type="evidence" value="ECO:0007669"/>
    <property type="project" value="InterPro"/>
</dbReference>